<organism evidence="1 2">
    <name type="scientific">Palleniella muris</name>
    <dbReference type="NCBI Taxonomy" id="3038145"/>
    <lineage>
        <taxon>Bacteria</taxon>
        <taxon>Pseudomonadati</taxon>
        <taxon>Bacteroidota</taxon>
        <taxon>Bacteroidia</taxon>
        <taxon>Bacteroidales</taxon>
        <taxon>Prevotellaceae</taxon>
        <taxon>Palleniella</taxon>
    </lineage>
</organism>
<gene>
    <name evidence="1" type="ORF">E5358_01775</name>
</gene>
<reference evidence="1" key="1">
    <citation type="submission" date="2019-04" db="EMBL/GenBank/DDBJ databases">
        <title>Microbes associate with the intestines of laboratory mice.</title>
        <authorList>
            <person name="Navarre W."/>
            <person name="Wong E."/>
            <person name="Huang K."/>
            <person name="Tropini C."/>
            <person name="Ng K."/>
            <person name="Yu B."/>
        </authorList>
    </citation>
    <scope>NUCLEOTIDE SEQUENCE</scope>
    <source>
        <strain evidence="1">NM73_A23</strain>
    </source>
</reference>
<evidence type="ECO:0000313" key="2">
    <source>
        <dbReference type="Proteomes" id="UP000308886"/>
    </source>
</evidence>
<protein>
    <submittedName>
        <fullName evidence="1">DNA primase</fullName>
    </submittedName>
</protein>
<keyword evidence="2" id="KW-1185">Reference proteome</keyword>
<sequence length="295" mass="33880">MAVNFGEIKRIDIIGYLEKIGIRPVRNYQTYALYHAPYREDRHPSFKVSRKKNRWYDLATMQSGDIIDLGKMMYNTNDIMEVIRHIQNYTTAELVIRERIPSELQDERAGTFRDVTVKPLTNDKLLSYLGSRGIDSSVAVEFCREIHFSLGHRHYYGIGFGNVLGGYEVRNPFFKGTVGQKDVSLIQMGSGNELCTVFEGFMDFLSYMTLCRRSDFTPFAETMDFVVLNSVSNLRKAMKWLTPYPTVTCCLDNDDAGRRAVDTLNETRDGIHDASGVYKGFKDLNDFLRGKRFCP</sequence>
<name>A0AC61QTU9_9BACT</name>
<comment type="caution">
    <text evidence="1">The sequence shown here is derived from an EMBL/GenBank/DDBJ whole genome shotgun (WGS) entry which is preliminary data.</text>
</comment>
<dbReference type="EMBL" id="SRZC01000002">
    <property type="protein sequence ID" value="TGX83925.1"/>
    <property type="molecule type" value="Genomic_DNA"/>
</dbReference>
<accession>A0AC61QTU9</accession>
<proteinExistence type="predicted"/>
<dbReference type="Proteomes" id="UP000308886">
    <property type="component" value="Unassembled WGS sequence"/>
</dbReference>
<evidence type="ECO:0000313" key="1">
    <source>
        <dbReference type="EMBL" id="TGX83925.1"/>
    </source>
</evidence>